<keyword evidence="3" id="KW-1185">Reference proteome</keyword>
<gene>
    <name evidence="2" type="ORF">EGT49_10070</name>
</gene>
<evidence type="ECO:0000256" key="1">
    <source>
        <dbReference type="SAM" id="Coils"/>
    </source>
</evidence>
<feature type="coiled-coil region" evidence="1">
    <location>
        <begin position="139"/>
        <end position="166"/>
    </location>
</feature>
<dbReference type="Proteomes" id="UP000298021">
    <property type="component" value="Unassembled WGS sequence"/>
</dbReference>
<dbReference type="EMBL" id="RKLY01000029">
    <property type="protein sequence ID" value="TGD21964.1"/>
    <property type="molecule type" value="Genomic_DNA"/>
</dbReference>
<organism evidence="2 3">
    <name type="scientific">Companilactobacillus suantsaicola</name>
    <dbReference type="NCBI Taxonomy" id="2487723"/>
    <lineage>
        <taxon>Bacteria</taxon>
        <taxon>Bacillati</taxon>
        <taxon>Bacillota</taxon>
        <taxon>Bacilli</taxon>
        <taxon>Lactobacillales</taxon>
        <taxon>Lactobacillaceae</taxon>
        <taxon>Companilactobacillus</taxon>
    </lineage>
</organism>
<reference evidence="2 3" key="1">
    <citation type="submission" date="2018-10" db="EMBL/GenBank/DDBJ databases">
        <title>Lactobacillus sp. R7 and Lactobacillus sp. R19 isolated from fermented mustard green product of Taiwan.</title>
        <authorList>
            <person name="Lin S.-T."/>
        </authorList>
    </citation>
    <scope>NUCLEOTIDE SEQUENCE [LARGE SCALE GENOMIC DNA]</scope>
    <source>
        <strain evidence="2 3">BCRC 81127</strain>
    </source>
</reference>
<dbReference type="AlphaFoldDB" id="A0A4Z0JJM3"/>
<accession>A0A4Z0JJM3</accession>
<proteinExistence type="predicted"/>
<evidence type="ECO:0000313" key="3">
    <source>
        <dbReference type="Proteomes" id="UP000298021"/>
    </source>
</evidence>
<keyword evidence="1" id="KW-0175">Coiled coil</keyword>
<evidence type="ECO:0000313" key="2">
    <source>
        <dbReference type="EMBL" id="TGD21964.1"/>
    </source>
</evidence>
<sequence>MGVSNIQKYKISKHAAKRIQTRFNIPKTKVETWTHRFLSAATFFKNEDEKNDEIQIFRSQDVLMVLDVEEYVVITAYPYNPLNKTNGLNPEILKLIRPSLQKLINDERIKLRDDLDGKMLDLQLAYSAYQNHPKTEKFLSEYEKIIVEITQRMEESQKVIDDIKNLTK</sequence>
<dbReference type="RefSeq" id="WP_135373927.1">
    <property type="nucleotide sequence ID" value="NZ_RKLY01000029.1"/>
</dbReference>
<name>A0A4Z0JJM3_9LACO</name>
<dbReference type="OrthoDB" id="2328332at2"/>
<protein>
    <submittedName>
        <fullName evidence="2">Uncharacterized protein</fullName>
    </submittedName>
</protein>
<comment type="caution">
    <text evidence="2">The sequence shown here is derived from an EMBL/GenBank/DDBJ whole genome shotgun (WGS) entry which is preliminary data.</text>
</comment>